<feature type="region of interest" description="Disordered" evidence="1">
    <location>
        <begin position="148"/>
        <end position="175"/>
    </location>
</feature>
<protein>
    <recommendedName>
        <fullName evidence="2">Transposase (putative) gypsy type domain-containing protein</fullName>
    </recommendedName>
</protein>
<comment type="caution">
    <text evidence="3">The sequence shown here is derived from an EMBL/GenBank/DDBJ whole genome shotgun (WGS) entry which is preliminary data.</text>
</comment>
<keyword evidence="4" id="KW-1185">Reference proteome</keyword>
<evidence type="ECO:0000259" key="2">
    <source>
        <dbReference type="Pfam" id="PF04195"/>
    </source>
</evidence>
<dbReference type="Proteomes" id="UP001231189">
    <property type="component" value="Unassembled WGS sequence"/>
</dbReference>
<dbReference type="InterPro" id="IPR007321">
    <property type="entry name" value="Transposase_28"/>
</dbReference>
<accession>A0AAD8VF96</accession>
<evidence type="ECO:0000313" key="4">
    <source>
        <dbReference type="Proteomes" id="UP001231189"/>
    </source>
</evidence>
<feature type="domain" description="Transposase (putative) gypsy type" evidence="2">
    <location>
        <begin position="54"/>
        <end position="102"/>
    </location>
</feature>
<proteinExistence type="predicted"/>
<dbReference type="EMBL" id="JAUUTY010000007">
    <property type="protein sequence ID" value="KAK1604144.1"/>
    <property type="molecule type" value="Genomic_DNA"/>
</dbReference>
<organism evidence="3 4">
    <name type="scientific">Lolium multiflorum</name>
    <name type="common">Italian ryegrass</name>
    <name type="synonym">Lolium perenne subsp. multiflorum</name>
    <dbReference type="NCBI Taxonomy" id="4521"/>
    <lineage>
        <taxon>Eukaryota</taxon>
        <taxon>Viridiplantae</taxon>
        <taxon>Streptophyta</taxon>
        <taxon>Embryophyta</taxon>
        <taxon>Tracheophyta</taxon>
        <taxon>Spermatophyta</taxon>
        <taxon>Magnoliopsida</taxon>
        <taxon>Liliopsida</taxon>
        <taxon>Poales</taxon>
        <taxon>Poaceae</taxon>
        <taxon>BOP clade</taxon>
        <taxon>Pooideae</taxon>
        <taxon>Poodae</taxon>
        <taxon>Poeae</taxon>
        <taxon>Poeae Chloroplast Group 2 (Poeae type)</taxon>
        <taxon>Loliodinae</taxon>
        <taxon>Loliinae</taxon>
        <taxon>Lolium</taxon>
    </lineage>
</organism>
<dbReference type="Pfam" id="PF04195">
    <property type="entry name" value="Transposase_28"/>
    <property type="match status" value="1"/>
</dbReference>
<sequence>MAAVDLGSAEWERSKISTQDINLLKKLGISKKPKALCFPSEESYPTPPMGYRVSFIDHLIRGLSAPIHPFLRGLLFVYGLQLHHLTPNSILHISIFITLVEKSKAVVTDDNQDAPSFVNEPAILENLRDLLKRKLPLRHCISTISSSAVSPKNKRKMNDVEDSGTSKAEEAVPPHQKAAYDPYLEAFISSDDEEEVPTVDVAARTNKTSQEFELEDPDNDPLLDAISFLEFHGTEAREGIDEAKAGLSRLFSYFFPKKEEPATFLTLAKCFNPPEDLGLKMRRKI</sequence>
<dbReference type="PANTHER" id="PTHR33026">
    <property type="entry name" value="OS06G0360600 PROTEIN"/>
    <property type="match status" value="1"/>
</dbReference>
<dbReference type="AlphaFoldDB" id="A0AAD8VF96"/>
<evidence type="ECO:0000256" key="1">
    <source>
        <dbReference type="SAM" id="MobiDB-lite"/>
    </source>
</evidence>
<gene>
    <name evidence="3" type="ORF">QYE76_027817</name>
</gene>
<name>A0AAD8VF96_LOLMU</name>
<evidence type="ECO:0000313" key="3">
    <source>
        <dbReference type="EMBL" id="KAK1604144.1"/>
    </source>
</evidence>
<reference evidence="3" key="1">
    <citation type="submission" date="2023-07" db="EMBL/GenBank/DDBJ databases">
        <title>A chromosome-level genome assembly of Lolium multiflorum.</title>
        <authorList>
            <person name="Chen Y."/>
            <person name="Copetti D."/>
            <person name="Kolliker R."/>
            <person name="Studer B."/>
        </authorList>
    </citation>
    <scope>NUCLEOTIDE SEQUENCE</scope>
    <source>
        <strain evidence="3">02402/16</strain>
        <tissue evidence="3">Leaf</tissue>
    </source>
</reference>
<dbReference type="PANTHER" id="PTHR33026:SF7">
    <property type="entry name" value="OS03G0100275 PROTEIN"/>
    <property type="match status" value="1"/>
</dbReference>